<dbReference type="PANTHER" id="PTHR10837">
    <property type="entry name" value="PEPTIDYLARGININE DEIMINASE"/>
    <property type="match status" value="1"/>
</dbReference>
<evidence type="ECO:0000256" key="1">
    <source>
        <dbReference type="ARBA" id="ARBA00004496"/>
    </source>
</evidence>
<dbReference type="Gene3D" id="2.60.40.1700">
    <property type="entry name" value="Protein-arginine deiminase, central domain"/>
    <property type="match status" value="1"/>
</dbReference>
<feature type="domain" description="Protein-arginine deiminase C-terminal" evidence="5">
    <location>
        <begin position="315"/>
        <end position="765"/>
    </location>
</feature>
<dbReference type="Ensembl" id="ENSNFUT00015023412.1">
    <property type="protein sequence ID" value="ENSNFUP00015022380.1"/>
    <property type="gene ID" value="ENSNFUG00015010699.1"/>
</dbReference>
<dbReference type="Proteomes" id="UP000694548">
    <property type="component" value="Chromosome sgr10"/>
</dbReference>
<comment type="similarity">
    <text evidence="2">Belongs to the protein arginine deiminase family.</text>
</comment>
<dbReference type="Gene3D" id="2.60.40.1860">
    <property type="entry name" value="Protein-arginine deiminase, N-terminal domain"/>
    <property type="match status" value="1"/>
</dbReference>
<dbReference type="InterPro" id="IPR036556">
    <property type="entry name" value="PAD_central_sf"/>
</dbReference>
<evidence type="ECO:0000259" key="5">
    <source>
        <dbReference type="Pfam" id="PF03068"/>
    </source>
</evidence>
<dbReference type="GO" id="GO:0005634">
    <property type="term" value="C:nucleus"/>
    <property type="evidence" value="ECO:0007669"/>
    <property type="project" value="TreeGrafter"/>
</dbReference>
<dbReference type="InterPro" id="IPR004303">
    <property type="entry name" value="PAD"/>
</dbReference>
<dbReference type="AlphaFoldDB" id="A0A8C6LKR4"/>
<evidence type="ECO:0000313" key="8">
    <source>
        <dbReference type="Ensembl" id="ENSNFUP00015022380.1"/>
    </source>
</evidence>
<dbReference type="InterPro" id="IPR008972">
    <property type="entry name" value="Cupredoxin"/>
</dbReference>
<feature type="region of interest" description="Disordered" evidence="4">
    <location>
        <begin position="608"/>
        <end position="682"/>
    </location>
</feature>
<sequence>MFRNISQTASTSEVPAFLQKGKRTEYQRTCRLDTDNRQSVTHVIGTTLKANLSRSAPPSSKFFSVNCTPNVQYSLSPPPQETSHLSPLPLNPNSALLISMSRASQSENDSKLSVQYYGTNKEVIGKAVLYLTAIEISLDVDADRDGTVEKSNPDKGSWKWGPNGHGAILLVNCDSETTYLKKPDSESDHISKVSDLKDMSLMVLRTRGPAKLPEGYKLTMHISQGDAESVRVFRSKSSKVEKNMLQNLFSSFTKDYPLVLSREVLSQEVPYLGGEGELNFYVEGLRFPDKDFDGLVTINLSLLEPICDGIPETPIFTDKVVFRVAPWIMTPNTLPPVEVFVCSTKDNYVFLEEMDNLVAESGYKLNVCHEYMNRGDRWMQDEVEFGYIDSPHQSFPVVLDSPRNRGLDDFPYEVLLGPDFGYVTRVAKRKNVSSLDSFGNLEVSPPVTVNGKEYPLGRIIIGVAFPTTTRGRNMTEVVQEFLWAQKVQKPIALFSDWLSVGHVDEFMTFVPAPDRKGFRLLLASPDAAYKLFKGLQNDGHGDAKLFDGLKDEKPVTVDEILHDETLRSENNYVQSCIDWNRDVLKRELGLDEDDIIDLPILFKLERDEEDGEERRDEEDGEERREERERRDEEDGEERREERERRDEEDGEERKEEREGRDEERREEDEGRNEERRDEQEARRAAAYYPDMVNMIVLGKNLGIPKPFGPRVNGRCALEAEMCSLMEALGLKCTFIDDFASYHKMMGEVHCGSNVRRKPFDFKWWNVEF</sequence>
<reference evidence="8" key="1">
    <citation type="submission" date="2014-08" db="EMBL/GenBank/DDBJ databases">
        <authorList>
            <person name="Senf B."/>
            <person name="Petzold A."/>
            <person name="Downie B.R."/>
            <person name="Koch P."/>
            <person name="Platzer M."/>
        </authorList>
    </citation>
    <scope>NUCLEOTIDE SEQUENCE [LARGE SCALE GENOMIC DNA]</scope>
    <source>
        <strain evidence="8">GRZ</strain>
    </source>
</reference>
<dbReference type="InterPro" id="IPR013530">
    <property type="entry name" value="PAD_C"/>
</dbReference>
<feature type="domain" description="Protein-arginine deiminase (PAD) central" evidence="7">
    <location>
        <begin position="134"/>
        <end position="304"/>
    </location>
</feature>
<dbReference type="SUPFAM" id="SSF49503">
    <property type="entry name" value="Cupredoxins"/>
    <property type="match status" value="1"/>
</dbReference>
<evidence type="ECO:0000313" key="9">
    <source>
        <dbReference type="Proteomes" id="UP000694548"/>
    </source>
</evidence>
<feature type="compositionally biased region" description="Basic and acidic residues" evidence="4">
    <location>
        <begin position="621"/>
        <end position="663"/>
    </location>
</feature>
<feature type="compositionally biased region" description="Basic and acidic residues" evidence="4">
    <location>
        <begin position="672"/>
        <end position="682"/>
    </location>
</feature>
<evidence type="ECO:0000259" key="6">
    <source>
        <dbReference type="Pfam" id="PF08526"/>
    </source>
</evidence>
<dbReference type="InterPro" id="IPR013733">
    <property type="entry name" value="Prot_Arg_deaminase_cen_dom"/>
</dbReference>
<proteinExistence type="inferred from homology"/>
<dbReference type="GO" id="GO:0004668">
    <property type="term" value="F:protein-arginine deiminase activity"/>
    <property type="evidence" value="ECO:0007669"/>
    <property type="project" value="InterPro"/>
</dbReference>
<dbReference type="SUPFAM" id="SSF110083">
    <property type="entry name" value="Peptidylarginine deiminase Pad4, middle domain"/>
    <property type="match status" value="1"/>
</dbReference>
<gene>
    <name evidence="8" type="primary">PADI2</name>
    <name evidence="8" type="synonym">LOC107385009</name>
</gene>
<dbReference type="GeneTree" id="ENSGT00940000153217"/>
<evidence type="ECO:0000259" key="7">
    <source>
        <dbReference type="Pfam" id="PF08527"/>
    </source>
</evidence>
<dbReference type="InterPro" id="IPR038685">
    <property type="entry name" value="PAD_N_sf"/>
</dbReference>
<dbReference type="Pfam" id="PF03068">
    <property type="entry name" value="PAD"/>
    <property type="match status" value="1"/>
</dbReference>
<feature type="domain" description="Protein-arginine deiminase (PAD) N-terminal" evidence="6">
    <location>
        <begin position="26"/>
        <end position="132"/>
    </location>
</feature>
<dbReference type="Gene3D" id="3.75.10.10">
    <property type="entry name" value="L-arginine/glycine Amidinotransferase, Chain A"/>
    <property type="match status" value="2"/>
</dbReference>
<reference evidence="8" key="3">
    <citation type="submission" date="2025-09" db="UniProtKB">
        <authorList>
            <consortium name="Ensembl"/>
        </authorList>
    </citation>
    <scope>IDENTIFICATION</scope>
</reference>
<dbReference type="PANTHER" id="PTHR10837:SF8">
    <property type="entry name" value="PROTEIN-ARGININE DEIMINASE"/>
    <property type="match status" value="1"/>
</dbReference>
<dbReference type="InterPro" id="IPR013732">
    <property type="entry name" value="PAD_N"/>
</dbReference>
<comment type="subcellular location">
    <subcellularLocation>
        <location evidence="1">Cytoplasm</location>
    </subcellularLocation>
</comment>
<keyword evidence="3" id="KW-0963">Cytoplasm</keyword>
<dbReference type="GO" id="GO:0005509">
    <property type="term" value="F:calcium ion binding"/>
    <property type="evidence" value="ECO:0007669"/>
    <property type="project" value="InterPro"/>
</dbReference>
<dbReference type="FunFam" id="2.60.40.1700:FF:000001">
    <property type="entry name" value="Protein-arginine deiminase type-2"/>
    <property type="match status" value="1"/>
</dbReference>
<dbReference type="GO" id="GO:0005737">
    <property type="term" value="C:cytoplasm"/>
    <property type="evidence" value="ECO:0007669"/>
    <property type="project" value="UniProtKB-SubCell"/>
</dbReference>
<evidence type="ECO:0000256" key="2">
    <source>
        <dbReference type="ARBA" id="ARBA00008166"/>
    </source>
</evidence>
<organism evidence="8 9">
    <name type="scientific">Nothobranchius furzeri</name>
    <name type="common">Turquoise killifish</name>
    <dbReference type="NCBI Taxonomy" id="105023"/>
    <lineage>
        <taxon>Eukaryota</taxon>
        <taxon>Metazoa</taxon>
        <taxon>Chordata</taxon>
        <taxon>Craniata</taxon>
        <taxon>Vertebrata</taxon>
        <taxon>Euteleostomi</taxon>
        <taxon>Actinopterygii</taxon>
        <taxon>Neopterygii</taxon>
        <taxon>Teleostei</taxon>
        <taxon>Neoteleostei</taxon>
        <taxon>Acanthomorphata</taxon>
        <taxon>Ovalentaria</taxon>
        <taxon>Atherinomorphae</taxon>
        <taxon>Cyprinodontiformes</taxon>
        <taxon>Nothobranchiidae</taxon>
        <taxon>Nothobranchius</taxon>
    </lineage>
</organism>
<feature type="compositionally biased region" description="Acidic residues" evidence="4">
    <location>
        <begin position="608"/>
        <end position="620"/>
    </location>
</feature>
<dbReference type="Pfam" id="PF08527">
    <property type="entry name" value="PAD_M"/>
    <property type="match status" value="1"/>
</dbReference>
<protein>
    <submittedName>
        <fullName evidence="8">Peptidyl arginine deiminase, type II</fullName>
    </submittedName>
</protein>
<dbReference type="Pfam" id="PF08526">
    <property type="entry name" value="PAD_N"/>
    <property type="match status" value="1"/>
</dbReference>
<evidence type="ECO:0000256" key="3">
    <source>
        <dbReference type="ARBA" id="ARBA00022490"/>
    </source>
</evidence>
<dbReference type="SUPFAM" id="SSF55909">
    <property type="entry name" value="Pentein"/>
    <property type="match status" value="1"/>
</dbReference>
<keyword evidence="9" id="KW-1185">Reference proteome</keyword>
<evidence type="ECO:0000256" key="4">
    <source>
        <dbReference type="SAM" id="MobiDB-lite"/>
    </source>
</evidence>
<reference evidence="8" key="2">
    <citation type="submission" date="2025-08" db="UniProtKB">
        <authorList>
            <consortium name="Ensembl"/>
        </authorList>
    </citation>
    <scope>IDENTIFICATION</scope>
</reference>
<accession>A0A8C6LKR4</accession>
<name>A0A8C6LKR4_NOTFU</name>